<dbReference type="Pfam" id="PF03480">
    <property type="entry name" value="DctP"/>
    <property type="match status" value="1"/>
</dbReference>
<dbReference type="NCBIfam" id="NF037995">
    <property type="entry name" value="TRAP_S1"/>
    <property type="match status" value="1"/>
</dbReference>
<evidence type="ECO:0000256" key="2">
    <source>
        <dbReference type="ARBA" id="ARBA00022448"/>
    </source>
</evidence>
<name>A0A2P8R142_9BACT</name>
<proteinExistence type="inferred from homology"/>
<keyword evidence="3 4" id="KW-0732">Signal</keyword>
<organism evidence="5 6">
    <name type="scientific">Campylobacter blaseri</name>
    <dbReference type="NCBI Taxonomy" id="2042961"/>
    <lineage>
        <taxon>Bacteria</taxon>
        <taxon>Pseudomonadati</taxon>
        <taxon>Campylobacterota</taxon>
        <taxon>Epsilonproteobacteria</taxon>
        <taxon>Campylobacterales</taxon>
        <taxon>Campylobacteraceae</taxon>
        <taxon>Campylobacter</taxon>
    </lineage>
</organism>
<evidence type="ECO:0000256" key="3">
    <source>
        <dbReference type="ARBA" id="ARBA00022729"/>
    </source>
</evidence>
<evidence type="ECO:0000256" key="1">
    <source>
        <dbReference type="ARBA" id="ARBA00009023"/>
    </source>
</evidence>
<keyword evidence="6" id="KW-1185">Reference proteome</keyword>
<keyword evidence="2" id="KW-0813">Transport</keyword>
<protein>
    <submittedName>
        <fullName evidence="5">C4-dicarboxylate ABC transporter</fullName>
    </submittedName>
</protein>
<comment type="caution">
    <text evidence="5">The sequence shown here is derived from an EMBL/GenBank/DDBJ whole genome shotgun (WGS) entry which is preliminary data.</text>
</comment>
<dbReference type="NCBIfam" id="TIGR00787">
    <property type="entry name" value="dctP"/>
    <property type="match status" value="1"/>
</dbReference>
<feature type="chain" id="PRO_5015751213" evidence="4">
    <location>
        <begin position="21"/>
        <end position="328"/>
    </location>
</feature>
<dbReference type="GO" id="GO:0030288">
    <property type="term" value="C:outer membrane-bounded periplasmic space"/>
    <property type="evidence" value="ECO:0007669"/>
    <property type="project" value="InterPro"/>
</dbReference>
<dbReference type="OrthoDB" id="8690069at2"/>
<dbReference type="RefSeq" id="WP_106870825.1">
    <property type="nucleotide sequence ID" value="NZ_CP053841.1"/>
</dbReference>
<reference evidence="6" key="1">
    <citation type="submission" date="2017-10" db="EMBL/GenBank/DDBJ databases">
        <title>Campylobacter species from seals.</title>
        <authorList>
            <person name="Gilbert M.J."/>
            <person name="Zomer A.L."/>
            <person name="Timmerman A.J."/>
            <person name="Duim B."/>
            <person name="Wagenaar J.A."/>
        </authorList>
    </citation>
    <scope>NUCLEOTIDE SEQUENCE [LARGE SCALE GENOMIC DNA]</scope>
    <source>
        <strain evidence="6">17S00004-5</strain>
    </source>
</reference>
<feature type="signal peptide" evidence="4">
    <location>
        <begin position="1"/>
        <end position="20"/>
    </location>
</feature>
<dbReference type="InterPro" id="IPR038404">
    <property type="entry name" value="TRAP_DctP_sf"/>
</dbReference>
<accession>A0A2P8R142</accession>
<dbReference type="Gene3D" id="3.40.190.170">
    <property type="entry name" value="Bacterial extracellular solute-binding protein, family 7"/>
    <property type="match status" value="1"/>
</dbReference>
<evidence type="ECO:0000313" key="5">
    <source>
        <dbReference type="EMBL" id="PSM52201.1"/>
    </source>
</evidence>
<gene>
    <name evidence="5" type="ORF">CQ405_03875</name>
</gene>
<dbReference type="Proteomes" id="UP000240535">
    <property type="component" value="Unassembled WGS sequence"/>
</dbReference>
<dbReference type="GO" id="GO:0055085">
    <property type="term" value="P:transmembrane transport"/>
    <property type="evidence" value="ECO:0007669"/>
    <property type="project" value="InterPro"/>
</dbReference>
<evidence type="ECO:0000256" key="4">
    <source>
        <dbReference type="SAM" id="SignalP"/>
    </source>
</evidence>
<dbReference type="PIRSF" id="PIRSF006470">
    <property type="entry name" value="DctB"/>
    <property type="match status" value="1"/>
</dbReference>
<dbReference type="PANTHER" id="PTHR33376:SF7">
    <property type="entry name" value="C4-DICARBOXYLATE-BINDING PROTEIN DCTB"/>
    <property type="match status" value="1"/>
</dbReference>
<dbReference type="InterPro" id="IPR018389">
    <property type="entry name" value="DctP_fam"/>
</dbReference>
<sequence length="328" mass="37465">MSKTTKVLTGLLFLVSSVFAADYSIKFSHVVSADTPKGKAANYFAKRVEELTDGKIEVHIFPNSQLYTDAAVMKALKMNNVQMAVPSFSKFTRIVPQMQLFDLPFLFRDTEHLHKVIDGEVGQILKDMVNKKGFIALDFWDNGFKQFSSSKKGIIKPDDLIGQKVRIMSSKVLEEQMKILGATPQVLPFSEVYSALQQGVVDGAENPLANFYTEKFYEAQSDLTMSNHGYLGYLVIVSEKFWKKLPKDLQEKVTQAMKEATAKEREMAKEMEDEFMAKIQDYAQKTQKIKIHTLSKEQRDEFKKKTETIYPEFYDSIGENLIKKTLNQ</sequence>
<dbReference type="EMBL" id="PDHH01000003">
    <property type="protein sequence ID" value="PSM52201.1"/>
    <property type="molecule type" value="Genomic_DNA"/>
</dbReference>
<comment type="similarity">
    <text evidence="1">Belongs to the bacterial solute-binding protein 7 family.</text>
</comment>
<dbReference type="InterPro" id="IPR004682">
    <property type="entry name" value="TRAP_DctP"/>
</dbReference>
<dbReference type="PANTHER" id="PTHR33376">
    <property type="match status" value="1"/>
</dbReference>
<evidence type="ECO:0000313" key="6">
    <source>
        <dbReference type="Proteomes" id="UP000240535"/>
    </source>
</evidence>
<dbReference type="AlphaFoldDB" id="A0A2P8R142"/>